<proteinExistence type="predicted"/>
<name>A0A2R8C7B3_9RHOB</name>
<organism evidence="1 2">
    <name type="scientific">Falsiruegeria mediterranea M17</name>
    <dbReference type="NCBI Taxonomy" id="1200281"/>
    <lineage>
        <taxon>Bacteria</taxon>
        <taxon>Pseudomonadati</taxon>
        <taxon>Pseudomonadota</taxon>
        <taxon>Alphaproteobacteria</taxon>
        <taxon>Rhodobacterales</taxon>
        <taxon>Roseobacteraceae</taxon>
        <taxon>Falsiruegeria</taxon>
    </lineage>
</organism>
<protein>
    <submittedName>
        <fullName evidence="1">Uncharacterized protein</fullName>
    </submittedName>
</protein>
<reference evidence="2" key="1">
    <citation type="submission" date="2018-03" db="EMBL/GenBank/DDBJ databases">
        <authorList>
            <person name="Rodrigo-Torres L."/>
            <person name="Arahal R. D."/>
            <person name="Lucena T."/>
        </authorList>
    </citation>
    <scope>NUCLEOTIDE SEQUENCE [LARGE SCALE GENOMIC DNA]</scope>
    <source>
        <strain evidence="2">CECT 7615</strain>
    </source>
</reference>
<evidence type="ECO:0000313" key="2">
    <source>
        <dbReference type="Proteomes" id="UP000244898"/>
    </source>
</evidence>
<dbReference type="EMBL" id="ONZG01000004">
    <property type="protein sequence ID" value="SPJ28295.1"/>
    <property type="molecule type" value="Genomic_DNA"/>
</dbReference>
<keyword evidence="2" id="KW-1185">Reference proteome</keyword>
<accession>A0A2R8C7B3</accession>
<sequence length="106" mass="12209">MITINKTNNRRLTFNPTPLLVGLFRWMQFSIPKWHSQAEIPVEQDLLRLAQTSPHLLSDLGLTRDPERQDAGMEVWVSDRAPYEVHLTSTKCEPHIPCARAQGFRS</sequence>
<dbReference type="AlphaFoldDB" id="A0A2R8C7B3"/>
<dbReference type="Proteomes" id="UP000244898">
    <property type="component" value="Unassembled WGS sequence"/>
</dbReference>
<gene>
    <name evidence="1" type="ORF">TRM7615_01793</name>
</gene>
<evidence type="ECO:0000313" key="1">
    <source>
        <dbReference type="EMBL" id="SPJ28295.1"/>
    </source>
</evidence>